<evidence type="ECO:0000313" key="2">
    <source>
        <dbReference type="Proteomes" id="UP000054359"/>
    </source>
</evidence>
<dbReference type="EMBL" id="KK116598">
    <property type="protein sequence ID" value="KFM68208.1"/>
    <property type="molecule type" value="Genomic_DNA"/>
</dbReference>
<evidence type="ECO:0000313" key="1">
    <source>
        <dbReference type="EMBL" id="KFM68208.1"/>
    </source>
</evidence>
<name>A0A087TSW9_STEMI</name>
<gene>
    <name evidence="1" type="ORF">X975_10063</name>
</gene>
<organism evidence="1 2">
    <name type="scientific">Stegodyphus mimosarum</name>
    <name type="common">African social velvet spider</name>
    <dbReference type="NCBI Taxonomy" id="407821"/>
    <lineage>
        <taxon>Eukaryota</taxon>
        <taxon>Metazoa</taxon>
        <taxon>Ecdysozoa</taxon>
        <taxon>Arthropoda</taxon>
        <taxon>Chelicerata</taxon>
        <taxon>Arachnida</taxon>
        <taxon>Araneae</taxon>
        <taxon>Araneomorphae</taxon>
        <taxon>Entelegynae</taxon>
        <taxon>Eresoidea</taxon>
        <taxon>Eresidae</taxon>
        <taxon>Stegodyphus</taxon>
    </lineage>
</organism>
<feature type="non-terminal residue" evidence="1">
    <location>
        <position position="125"/>
    </location>
</feature>
<proteinExistence type="predicted"/>
<dbReference type="AlphaFoldDB" id="A0A087TSW9"/>
<dbReference type="Proteomes" id="UP000054359">
    <property type="component" value="Unassembled WGS sequence"/>
</dbReference>
<dbReference type="OrthoDB" id="6430889at2759"/>
<protein>
    <submittedName>
        <fullName evidence="1">Uncharacterized protein</fullName>
    </submittedName>
</protein>
<accession>A0A087TSW9</accession>
<reference evidence="1 2" key="1">
    <citation type="submission" date="2013-11" db="EMBL/GenBank/DDBJ databases">
        <title>Genome sequencing of Stegodyphus mimosarum.</title>
        <authorList>
            <person name="Bechsgaard J."/>
        </authorList>
    </citation>
    <scope>NUCLEOTIDE SEQUENCE [LARGE SCALE GENOMIC DNA]</scope>
</reference>
<keyword evidence="2" id="KW-1185">Reference proteome</keyword>
<sequence length="125" mass="14693">MLFGHDLRLPCDALFSRPSDVTSSPEEYIQDLLDRFEVMRSFARERVNLATDKMKTDTTPELQNIVSKKETRWGCVIRPVEKYFQLQSPWNGPYTVLNRLNDVVVRIRDCNQKGRWTPTPFLNPF</sequence>